<dbReference type="KEGG" id="pmes:FX988_01791"/>
<name>A0A857JKR1_9ALTE</name>
<evidence type="ECO:0000313" key="1">
    <source>
        <dbReference type="EMBL" id="QHJ11557.1"/>
    </source>
</evidence>
<proteinExistence type="predicted"/>
<reference evidence="1 2" key="1">
    <citation type="submission" date="2019-12" db="EMBL/GenBank/DDBJ databases">
        <title>Genome sequencing and assembly of endphytes of Porphyra tenera.</title>
        <authorList>
            <person name="Park J.M."/>
            <person name="Shin R."/>
            <person name="Jo S.H."/>
        </authorList>
    </citation>
    <scope>NUCLEOTIDE SEQUENCE [LARGE SCALE GENOMIC DNA]</scope>
    <source>
        <strain evidence="1 2">GPM4</strain>
    </source>
</reference>
<dbReference type="InterPro" id="IPR036291">
    <property type="entry name" value="NAD(P)-bd_dom_sf"/>
</dbReference>
<gene>
    <name evidence="1" type="ORF">FX988_01791</name>
</gene>
<sequence>MNTENKVAVVTGGASGLGRASSSELLKHDIKVVIPDLNAEQGE</sequence>
<evidence type="ECO:0000313" key="2">
    <source>
        <dbReference type="Proteomes" id="UP000464524"/>
    </source>
</evidence>
<accession>A0A857JKR1</accession>
<dbReference type="Pfam" id="PF00106">
    <property type="entry name" value="adh_short"/>
    <property type="match status" value="1"/>
</dbReference>
<dbReference type="SUPFAM" id="SSF51735">
    <property type="entry name" value="NAD(P)-binding Rossmann-fold domains"/>
    <property type="match status" value="1"/>
</dbReference>
<dbReference type="Gene3D" id="3.40.50.720">
    <property type="entry name" value="NAD(P)-binding Rossmann-like Domain"/>
    <property type="match status" value="1"/>
</dbReference>
<dbReference type="AlphaFoldDB" id="A0A857JKR1"/>
<keyword evidence="2" id="KW-1185">Reference proteome</keyword>
<dbReference type="InterPro" id="IPR002347">
    <property type="entry name" value="SDR_fam"/>
</dbReference>
<dbReference type="EMBL" id="CP047656">
    <property type="protein sequence ID" value="QHJ11557.1"/>
    <property type="molecule type" value="Genomic_DNA"/>
</dbReference>
<dbReference type="Proteomes" id="UP000464524">
    <property type="component" value="Chromosome"/>
</dbReference>
<organism evidence="1 2">
    <name type="scientific">Paraglaciecola mesophila</name>
    <dbReference type="NCBI Taxonomy" id="197222"/>
    <lineage>
        <taxon>Bacteria</taxon>
        <taxon>Pseudomonadati</taxon>
        <taxon>Pseudomonadota</taxon>
        <taxon>Gammaproteobacteria</taxon>
        <taxon>Alteromonadales</taxon>
        <taxon>Alteromonadaceae</taxon>
        <taxon>Paraglaciecola</taxon>
    </lineage>
</organism>
<protein>
    <submittedName>
        <fullName evidence="1">Uncharacterized protein</fullName>
    </submittedName>
</protein>